<dbReference type="GO" id="GO:0005730">
    <property type="term" value="C:nucleolus"/>
    <property type="evidence" value="ECO:0000318"/>
    <property type="project" value="GO_Central"/>
</dbReference>
<dbReference type="PANTHER" id="PTHR12933">
    <property type="entry name" value="ORF PROTEIN-RELATED"/>
    <property type="match status" value="1"/>
</dbReference>
<dbReference type="Reactome" id="R-DDI-6791226">
    <property type="pathway name" value="Major pathway of rRNA processing in the nucleolus and cytosol"/>
</dbReference>
<comment type="similarity">
    <text evidence="3">Belongs to the UTP25 family.</text>
</comment>
<dbReference type="AlphaFoldDB" id="Q54HT2"/>
<evidence type="ECO:0000256" key="6">
    <source>
        <dbReference type="ARBA" id="ARBA00023242"/>
    </source>
</evidence>
<dbReference type="GeneID" id="8627030"/>
<dbReference type="GO" id="GO:0032040">
    <property type="term" value="C:small-subunit processome"/>
    <property type="evidence" value="ECO:0000318"/>
    <property type="project" value="GO_Central"/>
</dbReference>
<dbReference type="STRING" id="44689.Q54HT2"/>
<dbReference type="RefSeq" id="XP_636357.1">
    <property type="nucleotide sequence ID" value="XM_631265.1"/>
</dbReference>
<dbReference type="GO" id="GO:0019843">
    <property type="term" value="F:rRNA binding"/>
    <property type="evidence" value="ECO:0000318"/>
    <property type="project" value="GO_Central"/>
</dbReference>
<dbReference type="InParanoid" id="Q54HT2"/>
<dbReference type="EMBL" id="AAFI02000131">
    <property type="protein sequence ID" value="EAL62851.1"/>
    <property type="molecule type" value="Genomic_DNA"/>
</dbReference>
<evidence type="ECO:0000256" key="2">
    <source>
        <dbReference type="ARBA" id="ARBA00004604"/>
    </source>
</evidence>
<dbReference type="VEuPathDB" id="AmoebaDB:DDB_G0289235"/>
<dbReference type="PaxDb" id="44689-DDB0188327"/>
<sequence length="840" mass="98970">MVGKKQKLSKKIAKKYTLHRKYYSDTVSEFSSLNPFQRTKKSDKYAAISQKVNAQNQRIKELEEQQEQDELEQEIGGDVDTLYEVGPSSYDLLVKSSQDKLKLRLKQLEEQEKLEKKLEKNNKKRSFSDIKDQNQDEDEDEDEDNDIEEDVEDDVKEDVEEDAEEDVEEEEEEEEVEGEEEEEEVEGEEEDEEEEVEEEDEEEEVEGEEIEEVENDLNSDIEENEEQDFTDVYGNKDDKEEEEEVETNKTLEKLKKSELFENTNDNGIYNIHFNKDITSKEEMNELLLKSQSLESISKEIEDIGVITSIGCVDYDNLINENKPGKSNQKKVKEQKESILPNLKNTFHDYDIKKRLYKPWLKSKTKKENELYFTNLQKNLFPIFNEYRDLLYTEESMKNHKSIFKLYALHAVNHIFKSKDQLSEDNALINECKKLKKPEPDLRHQGFTRPKVVIIVPFRNTAFEIVRFILKLVPHELKDQVENKTKFNNEYTQFDQDQEINENKPDDYKYIFRDNIDDCFRFGLSFRKGGVKLYSTFYHADIIIASPLGLRLVIGTEGDSQRDFDFLSSVEVLIIDQIDSIQQQNWDHINVLFENLNRIPTQDHNIDFSRLRNSSLEGLSSNLRQTLLFSSNLTPELNSIFNQHCKNISGKIRIKKIKNGEITNIVPSLRQTFHRLYLDSNDDSKIRFNFLIDNILPKFVQQGENSGILLYISNFFEFTMIRNYFRKEAKSYVICSEYTDPKAVTRARSQFKESAKTIMLFTERFHFFNRYHIRGIKHVIFFGLPQNSHFYSEILNMITENDGSIISLYTLKDKMALERIVGTQRSYKMLESDKPTHLFSN</sequence>
<dbReference type="Gene3D" id="3.40.50.300">
    <property type="entry name" value="P-loop containing nucleotide triphosphate hydrolases"/>
    <property type="match status" value="1"/>
</dbReference>
<dbReference type="InterPro" id="IPR053939">
    <property type="entry name" value="UTP25_C"/>
</dbReference>
<reference evidence="11 12" key="1">
    <citation type="journal article" date="2005" name="Nature">
        <title>The genome of the social amoeba Dictyostelium discoideum.</title>
        <authorList>
            <consortium name="The Dictyostelium discoideum Sequencing Consortium"/>
            <person name="Eichinger L."/>
            <person name="Pachebat J.A."/>
            <person name="Glockner G."/>
            <person name="Rajandream M.A."/>
            <person name="Sucgang R."/>
            <person name="Berriman M."/>
            <person name="Song J."/>
            <person name="Olsen R."/>
            <person name="Szafranski K."/>
            <person name="Xu Q."/>
            <person name="Tunggal B."/>
            <person name="Kummerfeld S."/>
            <person name="Madera M."/>
            <person name="Konfortov B.A."/>
            <person name="Rivero F."/>
            <person name="Bankier A.T."/>
            <person name="Lehmann R."/>
            <person name="Hamlin N."/>
            <person name="Davies R."/>
            <person name="Gaudet P."/>
            <person name="Fey P."/>
            <person name="Pilcher K."/>
            <person name="Chen G."/>
            <person name="Saunders D."/>
            <person name="Sodergren E."/>
            <person name="Davis P."/>
            <person name="Kerhornou A."/>
            <person name="Nie X."/>
            <person name="Hall N."/>
            <person name="Anjard C."/>
            <person name="Hemphill L."/>
            <person name="Bason N."/>
            <person name="Farbrother P."/>
            <person name="Desany B."/>
            <person name="Just E."/>
            <person name="Morio T."/>
            <person name="Rost R."/>
            <person name="Churcher C."/>
            <person name="Cooper J."/>
            <person name="Haydock S."/>
            <person name="van Driessche N."/>
            <person name="Cronin A."/>
            <person name="Goodhead I."/>
            <person name="Muzny D."/>
            <person name="Mourier T."/>
            <person name="Pain A."/>
            <person name="Lu M."/>
            <person name="Harper D."/>
            <person name="Lindsay R."/>
            <person name="Hauser H."/>
            <person name="James K."/>
            <person name="Quiles M."/>
            <person name="Madan Babu M."/>
            <person name="Saito T."/>
            <person name="Buchrieser C."/>
            <person name="Wardroper A."/>
            <person name="Felder M."/>
            <person name="Thangavelu M."/>
            <person name="Johnson D."/>
            <person name="Knights A."/>
            <person name="Loulseged H."/>
            <person name="Mungall K."/>
            <person name="Oliver K."/>
            <person name="Price C."/>
            <person name="Quail M.A."/>
            <person name="Urushihara H."/>
            <person name="Hernandez J."/>
            <person name="Rabbinowitsch E."/>
            <person name="Steffen D."/>
            <person name="Sanders M."/>
            <person name="Ma J."/>
            <person name="Kohara Y."/>
            <person name="Sharp S."/>
            <person name="Simmonds M."/>
            <person name="Spiegler S."/>
            <person name="Tivey A."/>
            <person name="Sugano S."/>
            <person name="White B."/>
            <person name="Walker D."/>
            <person name="Woodward J."/>
            <person name="Winckler T."/>
            <person name="Tanaka Y."/>
            <person name="Shaulsky G."/>
            <person name="Schleicher M."/>
            <person name="Weinstock G."/>
            <person name="Rosenthal A."/>
            <person name="Cox E.C."/>
            <person name="Chisholm R.L."/>
            <person name="Gibbs R."/>
            <person name="Loomis W.F."/>
            <person name="Platzer M."/>
            <person name="Kay R.R."/>
            <person name="Williams J."/>
            <person name="Dear P.H."/>
            <person name="Noegel A.A."/>
            <person name="Barrell B."/>
            <person name="Kuspa A."/>
        </authorList>
    </citation>
    <scope>NUCLEOTIDE SEQUENCE [LARGE SCALE GENOMIC DNA]</scope>
    <source>
        <strain evidence="11 12">AX4</strain>
    </source>
</reference>
<feature type="region of interest" description="Disordered" evidence="8">
    <location>
        <begin position="116"/>
        <end position="248"/>
    </location>
</feature>
<proteinExistence type="inferred from homology"/>
<keyword evidence="12" id="KW-1185">Reference proteome</keyword>
<dbReference type="FunCoup" id="Q54HT2">
    <property type="interactions" value="978"/>
</dbReference>
<dbReference type="InterPro" id="IPR010678">
    <property type="entry name" value="UTP25"/>
</dbReference>
<feature type="domain" description="UTP25 C-terminal" evidence="9">
    <location>
        <begin position="661"/>
        <end position="838"/>
    </location>
</feature>
<evidence type="ECO:0000256" key="8">
    <source>
        <dbReference type="SAM" id="MobiDB-lite"/>
    </source>
</evidence>
<feature type="compositionally biased region" description="Acidic residues" evidence="8">
    <location>
        <begin position="135"/>
        <end position="229"/>
    </location>
</feature>
<dbReference type="InterPro" id="IPR027417">
    <property type="entry name" value="P-loop_NTPase"/>
</dbReference>
<dbReference type="PANTHER" id="PTHR12933:SF0">
    <property type="entry name" value="U3 SMALL NUCLEOLAR RNA-ASSOCIATED PROTEIN 25 HOMOLOG"/>
    <property type="match status" value="1"/>
</dbReference>
<dbReference type="eggNOG" id="KOG2340">
    <property type="taxonomic scope" value="Eukaryota"/>
</dbReference>
<gene>
    <name evidence="11" type="ORF">DDB_G0289235</name>
</gene>
<dbReference type="GlyGen" id="Q54HT2">
    <property type="glycosylation" value="1 site"/>
</dbReference>
<comment type="function">
    <text evidence="1">DEAD-box RNA helicase-like protein required for pre-18S rRNA processing, specifically at sites A0, A1, and A2.</text>
</comment>
<feature type="region of interest" description="Disordered" evidence="8">
    <location>
        <begin position="54"/>
        <end position="84"/>
    </location>
</feature>
<dbReference type="GO" id="GO:0034511">
    <property type="term" value="F:U3 snoRNA binding"/>
    <property type="evidence" value="ECO:0000318"/>
    <property type="project" value="GO_Central"/>
</dbReference>
<organism evidence="11 12">
    <name type="scientific">Dictyostelium discoideum</name>
    <name type="common">Social amoeba</name>
    <dbReference type="NCBI Taxonomy" id="44689"/>
    <lineage>
        <taxon>Eukaryota</taxon>
        <taxon>Amoebozoa</taxon>
        <taxon>Evosea</taxon>
        <taxon>Eumycetozoa</taxon>
        <taxon>Dictyostelia</taxon>
        <taxon>Dictyosteliales</taxon>
        <taxon>Dictyosteliaceae</taxon>
        <taxon>Dictyostelium</taxon>
    </lineage>
</organism>
<comment type="caution">
    <text evidence="11">The sequence shown here is derived from an EMBL/GenBank/DDBJ whole genome shotgun (WGS) entry which is preliminary data.</text>
</comment>
<evidence type="ECO:0000256" key="5">
    <source>
        <dbReference type="ARBA" id="ARBA00015422"/>
    </source>
</evidence>
<dbReference type="Proteomes" id="UP000002195">
    <property type="component" value="Unassembled WGS sequence"/>
</dbReference>
<evidence type="ECO:0000256" key="7">
    <source>
        <dbReference type="ARBA" id="ARBA00031846"/>
    </source>
</evidence>
<feature type="domain" description="UTP25 NTP hydrolase-like" evidence="10">
    <location>
        <begin position="386"/>
        <end position="651"/>
    </location>
</feature>
<dbReference type="OMA" id="GIMIFIP"/>
<evidence type="ECO:0000259" key="10">
    <source>
        <dbReference type="Pfam" id="PF22916"/>
    </source>
</evidence>
<feature type="compositionally biased region" description="Acidic residues" evidence="8">
    <location>
        <begin position="64"/>
        <end position="77"/>
    </location>
</feature>
<keyword evidence="6" id="KW-0539">Nucleus</keyword>
<name>Q54HT2_DICDI</name>
<accession>Q54HT2</accession>
<evidence type="ECO:0000313" key="11">
    <source>
        <dbReference type="EMBL" id="EAL62851.1"/>
    </source>
</evidence>
<evidence type="ECO:0000256" key="3">
    <source>
        <dbReference type="ARBA" id="ARBA00009223"/>
    </source>
</evidence>
<dbReference type="GO" id="GO:0000462">
    <property type="term" value="P:maturation of SSU-rRNA from tricistronic rRNA transcript (SSU-rRNA, 5.8S rRNA, LSU-rRNA)"/>
    <property type="evidence" value="ECO:0000318"/>
    <property type="project" value="GO_Central"/>
</dbReference>
<dbReference type="Pfam" id="PF22916">
    <property type="entry name" value="UTP25_NTPase-like"/>
    <property type="match status" value="1"/>
</dbReference>
<dbReference type="KEGG" id="ddi:DDB_G0289235"/>
<evidence type="ECO:0000313" key="12">
    <source>
        <dbReference type="Proteomes" id="UP000002195"/>
    </source>
</evidence>
<comment type="subcellular location">
    <subcellularLocation>
        <location evidence="2">Nucleus</location>
        <location evidence="2">Nucleolus</location>
    </subcellularLocation>
</comment>
<dbReference type="dictyBase" id="DDB_G0289235"/>
<dbReference type="HOGENOM" id="CLU_018705_1_0_1"/>
<evidence type="ECO:0000259" key="9">
    <source>
        <dbReference type="Pfam" id="PF06862"/>
    </source>
</evidence>
<evidence type="ECO:0000256" key="4">
    <source>
        <dbReference type="ARBA" id="ARBA00011192"/>
    </source>
</evidence>
<dbReference type="FunFam" id="3.40.50.300:FF:002356">
    <property type="entry name" value="U3 small nucleolar RNA-associated protein 25"/>
    <property type="match status" value="1"/>
</dbReference>
<dbReference type="SUPFAM" id="SSF52540">
    <property type="entry name" value="P-loop containing nucleoside triphosphate hydrolases"/>
    <property type="match status" value="1"/>
</dbReference>
<comment type="subunit">
    <text evidence="4">Component of the ribosomal small subunit (SSU) processome composed of at least 40 protein subunits and snoRNA U3.</text>
</comment>
<dbReference type="Pfam" id="PF06862">
    <property type="entry name" value="Utp25_C"/>
    <property type="match status" value="1"/>
</dbReference>
<dbReference type="PhylomeDB" id="Q54HT2"/>
<dbReference type="InterPro" id="IPR053940">
    <property type="entry name" value="UTP25_NTPase-like"/>
</dbReference>
<feature type="compositionally biased region" description="Basic and acidic residues" evidence="8">
    <location>
        <begin position="116"/>
        <end position="134"/>
    </location>
</feature>
<protein>
    <recommendedName>
        <fullName evidence="5">U3 small nucleolar RNA-associated protein 25</fullName>
    </recommendedName>
    <alternativeName>
        <fullName evidence="7">U three protein 25</fullName>
    </alternativeName>
</protein>
<evidence type="ECO:0000256" key="1">
    <source>
        <dbReference type="ARBA" id="ARBA00002883"/>
    </source>
</evidence>